<evidence type="ECO:0000256" key="15">
    <source>
        <dbReference type="ARBA" id="ARBA00032605"/>
    </source>
</evidence>
<comment type="catalytic activity">
    <reaction evidence="17 19">
        <text>alpha-ribazole + adenosylcob(III)inamide-GDP = adenosylcob(III)alamin + GMP + H(+)</text>
        <dbReference type="Rhea" id="RHEA:16049"/>
        <dbReference type="ChEBI" id="CHEBI:10329"/>
        <dbReference type="ChEBI" id="CHEBI:15378"/>
        <dbReference type="ChEBI" id="CHEBI:18408"/>
        <dbReference type="ChEBI" id="CHEBI:58115"/>
        <dbReference type="ChEBI" id="CHEBI:60487"/>
        <dbReference type="EC" id="2.7.8.26"/>
    </reaction>
</comment>
<dbReference type="Proteomes" id="UP000030130">
    <property type="component" value="Unassembled WGS sequence"/>
</dbReference>
<dbReference type="HAMAP" id="MF_00719">
    <property type="entry name" value="CobS"/>
    <property type="match status" value="1"/>
</dbReference>
<evidence type="ECO:0000256" key="5">
    <source>
        <dbReference type="ARBA" id="ARBA00013200"/>
    </source>
</evidence>
<keyword evidence="11 19" id="KW-0460">Magnesium</keyword>
<proteinExistence type="inferred from homology"/>
<dbReference type="OrthoDB" id="9794626at2"/>
<keyword evidence="13 19" id="KW-0472">Membrane</keyword>
<evidence type="ECO:0000256" key="11">
    <source>
        <dbReference type="ARBA" id="ARBA00022842"/>
    </source>
</evidence>
<dbReference type="Pfam" id="PF02654">
    <property type="entry name" value="CobS"/>
    <property type="match status" value="1"/>
</dbReference>
<evidence type="ECO:0000313" key="21">
    <source>
        <dbReference type="Proteomes" id="UP000030130"/>
    </source>
</evidence>
<evidence type="ECO:0000256" key="14">
    <source>
        <dbReference type="ARBA" id="ARBA00025228"/>
    </source>
</evidence>
<gene>
    <name evidence="19" type="primary">cobS</name>
    <name evidence="20" type="ORF">HR08_10845</name>
</gene>
<name>A0A0A2E843_9PORP</name>
<keyword evidence="7 19" id="KW-1003">Cell membrane</keyword>
<dbReference type="PANTHER" id="PTHR34148:SF1">
    <property type="entry name" value="ADENOSYLCOBINAMIDE-GDP RIBAZOLETRANSFERASE"/>
    <property type="match status" value="1"/>
</dbReference>
<evidence type="ECO:0000256" key="3">
    <source>
        <dbReference type="ARBA" id="ARBA00004663"/>
    </source>
</evidence>
<comment type="function">
    <text evidence="14 19">Joins adenosylcobinamide-GDP and alpha-ribazole to generate adenosylcobalamin (Ado-cobalamin). Also synthesizes adenosylcobalamin 5'-phosphate from adenosylcobinamide-GDP and alpha-ribazole 5'-phosphate.</text>
</comment>
<comment type="catalytic activity">
    <reaction evidence="18 19">
        <text>alpha-ribazole 5'-phosphate + adenosylcob(III)inamide-GDP = adenosylcob(III)alamin 5'-phosphate + GMP + H(+)</text>
        <dbReference type="Rhea" id="RHEA:23560"/>
        <dbReference type="ChEBI" id="CHEBI:15378"/>
        <dbReference type="ChEBI" id="CHEBI:57918"/>
        <dbReference type="ChEBI" id="CHEBI:58115"/>
        <dbReference type="ChEBI" id="CHEBI:60487"/>
        <dbReference type="ChEBI" id="CHEBI:60493"/>
        <dbReference type="EC" id="2.7.8.26"/>
    </reaction>
</comment>
<evidence type="ECO:0000256" key="1">
    <source>
        <dbReference type="ARBA" id="ARBA00001946"/>
    </source>
</evidence>
<comment type="similarity">
    <text evidence="4 19">Belongs to the CobS family.</text>
</comment>
<dbReference type="eggNOG" id="COG0368">
    <property type="taxonomic scope" value="Bacteria"/>
</dbReference>
<evidence type="ECO:0000256" key="17">
    <source>
        <dbReference type="ARBA" id="ARBA00048623"/>
    </source>
</evidence>
<dbReference type="RefSeq" id="WP_039422411.1">
    <property type="nucleotide sequence ID" value="NZ_JRAI01000087.1"/>
</dbReference>
<comment type="pathway">
    <text evidence="3 19">Cofactor biosynthesis; adenosylcobalamin biosynthesis; adenosylcobalamin from cob(II)yrinate a,c-diamide: step 7/7.</text>
</comment>
<evidence type="ECO:0000256" key="18">
    <source>
        <dbReference type="ARBA" id="ARBA00049504"/>
    </source>
</evidence>
<evidence type="ECO:0000256" key="12">
    <source>
        <dbReference type="ARBA" id="ARBA00022989"/>
    </source>
</evidence>
<feature type="transmembrane region" description="Helical" evidence="19">
    <location>
        <begin position="55"/>
        <end position="76"/>
    </location>
</feature>
<feature type="transmembrane region" description="Helical" evidence="19">
    <location>
        <begin position="140"/>
        <end position="157"/>
    </location>
</feature>
<feature type="transmembrane region" description="Helical" evidence="19">
    <location>
        <begin position="235"/>
        <end position="254"/>
    </location>
</feature>
<feature type="transmembrane region" description="Helical" evidence="19">
    <location>
        <begin position="206"/>
        <end position="223"/>
    </location>
</feature>
<keyword evidence="12 19" id="KW-1133">Transmembrane helix</keyword>
<dbReference type="GO" id="GO:0008818">
    <property type="term" value="F:cobalamin 5'-phosphate synthase activity"/>
    <property type="evidence" value="ECO:0007669"/>
    <property type="project" value="UniProtKB-UniRule"/>
</dbReference>
<comment type="caution">
    <text evidence="20">The sequence shown here is derived from an EMBL/GenBank/DDBJ whole genome shotgun (WGS) entry which is preliminary data.</text>
</comment>
<dbReference type="GO" id="GO:0051073">
    <property type="term" value="F:adenosylcobinamide-GDP ribazoletransferase activity"/>
    <property type="evidence" value="ECO:0007669"/>
    <property type="project" value="UniProtKB-UniRule"/>
</dbReference>
<dbReference type="EMBL" id="JRAI01000087">
    <property type="protein sequence ID" value="KGN83459.1"/>
    <property type="molecule type" value="Genomic_DNA"/>
</dbReference>
<evidence type="ECO:0000256" key="9">
    <source>
        <dbReference type="ARBA" id="ARBA00022679"/>
    </source>
</evidence>
<organism evidence="20 21">
    <name type="scientific">Porphyromonas gulae</name>
    <dbReference type="NCBI Taxonomy" id="111105"/>
    <lineage>
        <taxon>Bacteria</taxon>
        <taxon>Pseudomonadati</taxon>
        <taxon>Bacteroidota</taxon>
        <taxon>Bacteroidia</taxon>
        <taxon>Bacteroidales</taxon>
        <taxon>Porphyromonadaceae</taxon>
        <taxon>Porphyromonas</taxon>
    </lineage>
</organism>
<evidence type="ECO:0000256" key="10">
    <source>
        <dbReference type="ARBA" id="ARBA00022692"/>
    </source>
</evidence>
<evidence type="ECO:0000256" key="6">
    <source>
        <dbReference type="ARBA" id="ARBA00015850"/>
    </source>
</evidence>
<dbReference type="GO" id="GO:0005886">
    <property type="term" value="C:plasma membrane"/>
    <property type="evidence" value="ECO:0007669"/>
    <property type="project" value="UniProtKB-SubCell"/>
</dbReference>
<accession>A0A0A2E843</accession>
<evidence type="ECO:0000256" key="8">
    <source>
        <dbReference type="ARBA" id="ARBA00022573"/>
    </source>
</evidence>
<evidence type="ECO:0000313" key="20">
    <source>
        <dbReference type="EMBL" id="KGN83459.1"/>
    </source>
</evidence>
<keyword evidence="10 19" id="KW-0812">Transmembrane</keyword>
<dbReference type="AlphaFoldDB" id="A0A0A2E843"/>
<evidence type="ECO:0000256" key="19">
    <source>
        <dbReference type="HAMAP-Rule" id="MF_00719"/>
    </source>
</evidence>
<evidence type="ECO:0000256" key="4">
    <source>
        <dbReference type="ARBA" id="ARBA00010561"/>
    </source>
</evidence>
<comment type="cofactor">
    <cofactor evidence="1 19">
        <name>Mg(2+)</name>
        <dbReference type="ChEBI" id="CHEBI:18420"/>
    </cofactor>
</comment>
<protein>
    <recommendedName>
        <fullName evidence="6 19">Adenosylcobinamide-GDP ribazoletransferase</fullName>
        <ecNumber evidence="5 19">2.7.8.26</ecNumber>
    </recommendedName>
    <alternativeName>
        <fullName evidence="16 19">Cobalamin synthase</fullName>
    </alternativeName>
    <alternativeName>
        <fullName evidence="15 19">Cobalamin-5'-phosphate synthase</fullName>
    </alternativeName>
</protein>
<dbReference type="GO" id="GO:0009236">
    <property type="term" value="P:cobalamin biosynthetic process"/>
    <property type="evidence" value="ECO:0007669"/>
    <property type="project" value="UniProtKB-UniRule"/>
</dbReference>
<feature type="transmembrane region" description="Helical" evidence="19">
    <location>
        <begin position="115"/>
        <end position="134"/>
    </location>
</feature>
<keyword evidence="8 19" id="KW-0169">Cobalamin biosynthesis</keyword>
<dbReference type="PANTHER" id="PTHR34148">
    <property type="entry name" value="ADENOSYLCOBINAMIDE-GDP RIBAZOLETRANSFERASE"/>
    <property type="match status" value="1"/>
</dbReference>
<evidence type="ECO:0000256" key="13">
    <source>
        <dbReference type="ARBA" id="ARBA00023136"/>
    </source>
</evidence>
<reference evidence="20 21" key="1">
    <citation type="submission" date="2014-08" db="EMBL/GenBank/DDBJ databases">
        <title>Porphyromonas gulae strain:COT-052_OH1451 Genome sequencing.</title>
        <authorList>
            <person name="Wallis C."/>
            <person name="Deusch O."/>
            <person name="O'Flynn C."/>
            <person name="Davis I."/>
            <person name="Jospin G."/>
            <person name="Darling A.E."/>
            <person name="Coil D.A."/>
            <person name="Alexiev A."/>
            <person name="Horsfall A."/>
            <person name="Kirkwood N."/>
            <person name="Harris S."/>
            <person name="Eisen J.A."/>
        </authorList>
    </citation>
    <scope>NUCLEOTIDE SEQUENCE [LARGE SCALE GENOMIC DNA]</scope>
    <source>
        <strain evidence="21">COT-052 OH1451</strain>
    </source>
</reference>
<evidence type="ECO:0000256" key="16">
    <source>
        <dbReference type="ARBA" id="ARBA00032853"/>
    </source>
</evidence>
<evidence type="ECO:0000256" key="7">
    <source>
        <dbReference type="ARBA" id="ARBA00022475"/>
    </source>
</evidence>
<keyword evidence="9 19" id="KW-0808">Transferase</keyword>
<dbReference type="UniPathway" id="UPA00148">
    <property type="reaction ID" value="UER00238"/>
</dbReference>
<feature type="transmembrane region" description="Helical" evidence="19">
    <location>
        <begin position="178"/>
        <end position="200"/>
    </location>
</feature>
<sequence>MGKEQTKAYQRVLAAFMLLTRLPLWRVVCVPNMAFKRATDYWSLVGWITAGLMALVYWLCLLIDLPAVIAVSFALLSRILLTGAFHEDGLGDFIDGFGAGRTKERILAIMKDSHVGTYGILSFIFYFMIGIYSLSSLPPSLTLLALAVGDPLCKMVASQLINTLPYARSEGDSKVQAIYSPMGALTFMISLAAGALPLVLFLPLSYWPAVSLPILAFLLLHSLMKWKIGGYTGDCCGATFLLCELSFWVGILIVDRIIGS</sequence>
<dbReference type="EC" id="2.7.8.26" evidence="5 19"/>
<dbReference type="InterPro" id="IPR003805">
    <property type="entry name" value="CobS"/>
</dbReference>
<comment type="subcellular location">
    <subcellularLocation>
        <location evidence="2 19">Cell membrane</location>
        <topology evidence="2 19">Multi-pass membrane protein</topology>
    </subcellularLocation>
</comment>
<feature type="transmembrane region" description="Helical" evidence="19">
    <location>
        <begin position="12"/>
        <end position="35"/>
    </location>
</feature>
<evidence type="ECO:0000256" key="2">
    <source>
        <dbReference type="ARBA" id="ARBA00004651"/>
    </source>
</evidence>
<dbReference type="STRING" id="111105.HR09_08305"/>